<evidence type="ECO:0000313" key="7">
    <source>
        <dbReference type="Proteomes" id="UP000053268"/>
    </source>
</evidence>
<dbReference type="InterPro" id="IPR039942">
    <property type="entry name" value="SBSPO"/>
</dbReference>
<dbReference type="InterPro" id="IPR036024">
    <property type="entry name" value="Somatomedin_B-like_dom_sf"/>
</dbReference>
<name>A0A194Q256_PAPXU</name>
<dbReference type="PANTHER" id="PTHR20920">
    <property type="entry name" value="RPE-SPONDIN"/>
    <property type="match status" value="1"/>
</dbReference>
<dbReference type="EMBL" id="KQ459582">
    <property type="protein sequence ID" value="KPI99079.1"/>
    <property type="molecule type" value="Genomic_DNA"/>
</dbReference>
<dbReference type="Proteomes" id="UP000053268">
    <property type="component" value="Unassembled WGS sequence"/>
</dbReference>
<gene>
    <name evidence="6" type="ORF">RR46_10397</name>
</gene>
<keyword evidence="2" id="KW-1015">Disulfide bond</keyword>
<dbReference type="SUPFAM" id="SSF82895">
    <property type="entry name" value="TSP-1 type 1 repeat"/>
    <property type="match status" value="1"/>
</dbReference>
<evidence type="ECO:0000259" key="5">
    <source>
        <dbReference type="PROSITE" id="PS50958"/>
    </source>
</evidence>
<keyword evidence="7" id="KW-1185">Reference proteome</keyword>
<evidence type="ECO:0000256" key="4">
    <source>
        <dbReference type="SAM" id="SignalP"/>
    </source>
</evidence>
<dbReference type="Pfam" id="PF19028">
    <property type="entry name" value="TSP1_spondin"/>
    <property type="match status" value="1"/>
</dbReference>
<dbReference type="PROSITE" id="PS50958">
    <property type="entry name" value="SMB_2"/>
    <property type="match status" value="1"/>
</dbReference>
<dbReference type="Gene3D" id="4.10.410.20">
    <property type="match status" value="1"/>
</dbReference>
<dbReference type="InterPro" id="IPR056801">
    <property type="entry name" value="SBSPON_C"/>
</dbReference>
<evidence type="ECO:0000256" key="1">
    <source>
        <dbReference type="ARBA" id="ARBA00022729"/>
    </source>
</evidence>
<accession>A0A194Q256</accession>
<evidence type="ECO:0000313" key="6">
    <source>
        <dbReference type="EMBL" id="KPI99079.1"/>
    </source>
</evidence>
<dbReference type="Gene3D" id="2.20.100.10">
    <property type="entry name" value="Thrombospondin type-1 (TSP1) repeat"/>
    <property type="match status" value="1"/>
</dbReference>
<dbReference type="PROSITE" id="PS50092">
    <property type="entry name" value="TSP1"/>
    <property type="match status" value="1"/>
</dbReference>
<dbReference type="PANTHER" id="PTHR20920:SF5">
    <property type="entry name" value="SMB DOMAIN-CONTAINING PROTEIN"/>
    <property type="match status" value="1"/>
</dbReference>
<feature type="chain" id="PRO_5008263949" evidence="4">
    <location>
        <begin position="21"/>
        <end position="276"/>
    </location>
</feature>
<dbReference type="InterPro" id="IPR001212">
    <property type="entry name" value="Somatomedin_B_dom"/>
</dbReference>
<organism evidence="6 7">
    <name type="scientific">Papilio xuthus</name>
    <name type="common">Asian swallowtail butterfly</name>
    <dbReference type="NCBI Taxonomy" id="66420"/>
    <lineage>
        <taxon>Eukaryota</taxon>
        <taxon>Metazoa</taxon>
        <taxon>Ecdysozoa</taxon>
        <taxon>Arthropoda</taxon>
        <taxon>Hexapoda</taxon>
        <taxon>Insecta</taxon>
        <taxon>Pterygota</taxon>
        <taxon>Neoptera</taxon>
        <taxon>Endopterygota</taxon>
        <taxon>Lepidoptera</taxon>
        <taxon>Glossata</taxon>
        <taxon>Ditrysia</taxon>
        <taxon>Papilionoidea</taxon>
        <taxon>Papilionidae</taxon>
        <taxon>Papilioninae</taxon>
        <taxon>Papilio</taxon>
    </lineage>
</organism>
<evidence type="ECO:0000256" key="3">
    <source>
        <dbReference type="ARBA" id="ARBA00023180"/>
    </source>
</evidence>
<dbReference type="PROSITE" id="PS00524">
    <property type="entry name" value="SMB_1"/>
    <property type="match status" value="1"/>
</dbReference>
<dbReference type="STRING" id="66420.A0A194Q256"/>
<dbReference type="InterPro" id="IPR036383">
    <property type="entry name" value="TSP1_rpt_sf"/>
</dbReference>
<dbReference type="SUPFAM" id="SSF90188">
    <property type="entry name" value="Somatomedin B domain"/>
    <property type="match status" value="1"/>
</dbReference>
<keyword evidence="3" id="KW-0325">Glycoprotein</keyword>
<dbReference type="InterPro" id="IPR000884">
    <property type="entry name" value="TSP1_rpt"/>
</dbReference>
<dbReference type="AlphaFoldDB" id="A0A194Q256"/>
<proteinExistence type="predicted"/>
<feature type="signal peptide" evidence="4">
    <location>
        <begin position="1"/>
        <end position="20"/>
    </location>
</feature>
<dbReference type="InterPro" id="IPR044004">
    <property type="entry name" value="TSP1_spondin_dom"/>
</dbReference>
<sequence>MLRYWICLASAVCLAGQCCANSCRDANLCCPGRDSSCVVQKAHQNAIIDDVSDKPCYCDHACLKLGDCCPDFRETCGVTDCVISEWGPWSECDTGCGSGSMQRSRRVLQAAARGGRHCPDLIQRRACQAHHACAPDSDIPLREESAMILPGSLSVSRHSNDTVDIRKNLRLRNPDDPESNSHREYCVQFEVLKVSKACHLDSDYKALREGDTVCVMCETAALRRDLKWRCAGHGVAGHATRFYALVAPHCHGKWLRTKQDLDKRGDCCSSPDFIFV</sequence>
<dbReference type="SMART" id="SM00209">
    <property type="entry name" value="TSP1"/>
    <property type="match status" value="1"/>
</dbReference>
<evidence type="ECO:0000256" key="2">
    <source>
        <dbReference type="ARBA" id="ARBA00023157"/>
    </source>
</evidence>
<keyword evidence="1 4" id="KW-0732">Signal</keyword>
<reference evidence="6 7" key="1">
    <citation type="journal article" date="2015" name="Nat. Commun.">
        <title>Outbred genome sequencing and CRISPR/Cas9 gene editing in butterflies.</title>
        <authorList>
            <person name="Li X."/>
            <person name="Fan D."/>
            <person name="Zhang W."/>
            <person name="Liu G."/>
            <person name="Zhang L."/>
            <person name="Zhao L."/>
            <person name="Fang X."/>
            <person name="Chen L."/>
            <person name="Dong Y."/>
            <person name="Chen Y."/>
            <person name="Ding Y."/>
            <person name="Zhao R."/>
            <person name="Feng M."/>
            <person name="Zhu Y."/>
            <person name="Feng Y."/>
            <person name="Jiang X."/>
            <person name="Zhu D."/>
            <person name="Xiang H."/>
            <person name="Feng X."/>
            <person name="Li S."/>
            <person name="Wang J."/>
            <person name="Zhang G."/>
            <person name="Kronforst M.R."/>
            <person name="Wang W."/>
        </authorList>
    </citation>
    <scope>NUCLEOTIDE SEQUENCE [LARGE SCALE GENOMIC DNA]</scope>
    <source>
        <strain evidence="6">Ya'a_city_454_Px</strain>
        <tissue evidence="6">Whole body</tissue>
    </source>
</reference>
<dbReference type="Pfam" id="PF01033">
    <property type="entry name" value="Somatomedin_B"/>
    <property type="match status" value="1"/>
</dbReference>
<protein>
    <submittedName>
        <fullName evidence="6">RPE-spondin</fullName>
    </submittedName>
</protein>
<feature type="domain" description="SMB" evidence="5">
    <location>
        <begin position="33"/>
        <end position="80"/>
    </location>
</feature>
<dbReference type="FunFam" id="2.20.100.10:FF:000027">
    <property type="entry name" value="Thrombospondin type 1 domain containing 7A"/>
    <property type="match status" value="1"/>
</dbReference>
<dbReference type="Pfam" id="PF25031">
    <property type="entry name" value="SBSPON_C"/>
    <property type="match status" value="1"/>
</dbReference>